<feature type="signal peptide" evidence="1">
    <location>
        <begin position="1"/>
        <end position="20"/>
    </location>
</feature>
<dbReference type="Gene3D" id="2.40.50.100">
    <property type="match status" value="1"/>
</dbReference>
<dbReference type="SUPFAM" id="SSF111369">
    <property type="entry name" value="HlyD-like secretion proteins"/>
    <property type="match status" value="1"/>
</dbReference>
<dbReference type="InterPro" id="IPR058625">
    <property type="entry name" value="MdtA-like_BSH"/>
</dbReference>
<protein>
    <submittedName>
        <fullName evidence="3">Multidrug efflux pump subunit AcrA (Membrane-fusion protein)</fullName>
    </submittedName>
</protein>
<dbReference type="GO" id="GO:0005886">
    <property type="term" value="C:plasma membrane"/>
    <property type="evidence" value="ECO:0007669"/>
    <property type="project" value="TreeGrafter"/>
</dbReference>
<evidence type="ECO:0000256" key="1">
    <source>
        <dbReference type="SAM" id="SignalP"/>
    </source>
</evidence>
<feature type="chain" id="PRO_5031445510" evidence="1">
    <location>
        <begin position="21"/>
        <end position="168"/>
    </location>
</feature>
<evidence type="ECO:0000313" key="3">
    <source>
        <dbReference type="EMBL" id="MBB3138145.1"/>
    </source>
</evidence>
<organism evidence="3 4">
    <name type="scientific">Rhizobium pisi</name>
    <dbReference type="NCBI Taxonomy" id="574561"/>
    <lineage>
        <taxon>Bacteria</taxon>
        <taxon>Pseudomonadati</taxon>
        <taxon>Pseudomonadota</taxon>
        <taxon>Alphaproteobacteria</taxon>
        <taxon>Hyphomicrobiales</taxon>
        <taxon>Rhizobiaceae</taxon>
        <taxon>Rhizobium/Agrobacterium group</taxon>
        <taxon>Rhizobium</taxon>
    </lineage>
</organism>
<reference evidence="3 4" key="1">
    <citation type="submission" date="2020-08" db="EMBL/GenBank/DDBJ databases">
        <title>Genomic Encyclopedia of Type Strains, Phase III (KMG-III): the genomes of soil and plant-associated and newly described type strains.</title>
        <authorList>
            <person name="Whitman W."/>
        </authorList>
    </citation>
    <scope>NUCLEOTIDE SEQUENCE [LARGE SCALE GENOMIC DNA]</scope>
    <source>
        <strain evidence="3 4">CECT 4113</strain>
    </source>
</reference>
<sequence>MKARILVLSLCMAGWTVALRDFVNAQEAAPQVVVAKPLVRDVTDRDEFIGRFRAAEQVDIRSRVGGYLQSIAFKDGQLVKDGDELFKVDQRPFVTALSQAKASLAVANAGLASDAVAQIGLCSFHAILTSSMSAILSWSRRTRCIKNDRKDNMMFRDRPVHVDLVRAV</sequence>
<dbReference type="Proteomes" id="UP000518315">
    <property type="component" value="Unassembled WGS sequence"/>
</dbReference>
<dbReference type="PANTHER" id="PTHR30158">
    <property type="entry name" value="ACRA/E-RELATED COMPONENT OF DRUG EFFLUX TRANSPORTER"/>
    <property type="match status" value="1"/>
</dbReference>
<comment type="caution">
    <text evidence="3">The sequence shown here is derived from an EMBL/GenBank/DDBJ whole genome shotgun (WGS) entry which is preliminary data.</text>
</comment>
<dbReference type="PANTHER" id="PTHR30158:SF10">
    <property type="entry name" value="CATION EFFLUX PUMP"/>
    <property type="match status" value="1"/>
</dbReference>
<dbReference type="GO" id="GO:0046677">
    <property type="term" value="P:response to antibiotic"/>
    <property type="evidence" value="ECO:0007669"/>
    <property type="project" value="TreeGrafter"/>
</dbReference>
<proteinExistence type="predicted"/>
<name>A0A7W5BS48_9HYPH</name>
<dbReference type="Gene3D" id="1.10.287.470">
    <property type="entry name" value="Helix hairpin bin"/>
    <property type="match status" value="1"/>
</dbReference>
<dbReference type="Pfam" id="PF25917">
    <property type="entry name" value="BSH_RND"/>
    <property type="match status" value="1"/>
</dbReference>
<dbReference type="EMBL" id="JACHXH010000028">
    <property type="protein sequence ID" value="MBB3138145.1"/>
    <property type="molecule type" value="Genomic_DNA"/>
</dbReference>
<accession>A0A7W5BS48</accession>
<keyword evidence="1" id="KW-0732">Signal</keyword>
<dbReference type="AlphaFoldDB" id="A0A7W5BS48"/>
<evidence type="ECO:0000259" key="2">
    <source>
        <dbReference type="Pfam" id="PF25917"/>
    </source>
</evidence>
<feature type="domain" description="Multidrug resistance protein MdtA-like barrel-sandwich hybrid" evidence="2">
    <location>
        <begin position="56"/>
        <end position="93"/>
    </location>
</feature>
<gene>
    <name evidence="3" type="ORF">FHS26_005923</name>
</gene>
<keyword evidence="4" id="KW-1185">Reference proteome</keyword>
<evidence type="ECO:0000313" key="4">
    <source>
        <dbReference type="Proteomes" id="UP000518315"/>
    </source>
</evidence>